<evidence type="ECO:0000313" key="2">
    <source>
        <dbReference type="Proteomes" id="UP000321638"/>
    </source>
</evidence>
<dbReference type="GO" id="GO:0016075">
    <property type="term" value="P:rRNA catabolic process"/>
    <property type="evidence" value="ECO:0007669"/>
    <property type="project" value="TreeGrafter"/>
</dbReference>
<dbReference type="GO" id="GO:0006402">
    <property type="term" value="P:mRNA catabolic process"/>
    <property type="evidence" value="ECO:0007669"/>
    <property type="project" value="TreeGrafter"/>
</dbReference>
<dbReference type="Proteomes" id="UP000321638">
    <property type="component" value="Unassembled WGS sequence"/>
</dbReference>
<gene>
    <name evidence="1" type="ORF">FHP25_31455</name>
</gene>
<dbReference type="RefSeq" id="WP_147850970.1">
    <property type="nucleotide sequence ID" value="NZ_VDUZ01000048.1"/>
</dbReference>
<protein>
    <submittedName>
        <fullName evidence="1">Type II toxin-antitoxin system PemK/MazF family toxin</fullName>
    </submittedName>
</protein>
<accession>A0A5C8PDC2</accession>
<evidence type="ECO:0000313" key="1">
    <source>
        <dbReference type="EMBL" id="TXL71122.1"/>
    </source>
</evidence>
<reference evidence="1 2" key="1">
    <citation type="submission" date="2019-06" db="EMBL/GenBank/DDBJ databases">
        <title>New taxonomy in bacterial strain CC-CFT640, isolated from vineyard.</title>
        <authorList>
            <person name="Lin S.-Y."/>
            <person name="Tsai C.-F."/>
            <person name="Young C.-C."/>
        </authorList>
    </citation>
    <scope>NUCLEOTIDE SEQUENCE [LARGE SCALE GENOMIC DNA]</scope>
    <source>
        <strain evidence="1 2">CC-CFT640</strain>
    </source>
</reference>
<dbReference type="EMBL" id="VDUZ01000048">
    <property type="protein sequence ID" value="TXL71122.1"/>
    <property type="molecule type" value="Genomic_DNA"/>
</dbReference>
<dbReference type="PANTHER" id="PTHR33988">
    <property type="entry name" value="ENDORIBONUCLEASE MAZF-RELATED"/>
    <property type="match status" value="1"/>
</dbReference>
<dbReference type="InterPro" id="IPR011067">
    <property type="entry name" value="Plasmid_toxin/cell-grow_inhib"/>
</dbReference>
<comment type="caution">
    <text evidence="1">The sequence shown here is derived from an EMBL/GenBank/DDBJ whole genome shotgun (WGS) entry which is preliminary data.</text>
</comment>
<name>A0A5C8PDC2_9HYPH</name>
<dbReference type="SUPFAM" id="SSF50118">
    <property type="entry name" value="Cell growth inhibitor/plasmid maintenance toxic component"/>
    <property type="match status" value="1"/>
</dbReference>
<organism evidence="1 2">
    <name type="scientific">Vineibacter terrae</name>
    <dbReference type="NCBI Taxonomy" id="2586908"/>
    <lineage>
        <taxon>Bacteria</taxon>
        <taxon>Pseudomonadati</taxon>
        <taxon>Pseudomonadota</taxon>
        <taxon>Alphaproteobacteria</taxon>
        <taxon>Hyphomicrobiales</taxon>
        <taxon>Vineibacter</taxon>
    </lineage>
</organism>
<dbReference type="OrthoDB" id="9808744at2"/>
<dbReference type="AlphaFoldDB" id="A0A5C8PDC2"/>
<dbReference type="InterPro" id="IPR003477">
    <property type="entry name" value="PemK-like"/>
</dbReference>
<sequence>MKRGDIYMVDLEPTLGREQRGHRPVVIVSPSDFNRATGLPVVLPITTGGDFARRIGFAVALVGTKTAGVVRCDQPRVLDLKARNGRKVEALPETIMDEVLGKAATLFE</sequence>
<dbReference type="GO" id="GO:0003677">
    <property type="term" value="F:DNA binding"/>
    <property type="evidence" value="ECO:0007669"/>
    <property type="project" value="InterPro"/>
</dbReference>
<dbReference type="Gene3D" id="2.30.30.110">
    <property type="match status" value="1"/>
</dbReference>
<proteinExistence type="predicted"/>
<dbReference type="GO" id="GO:0004521">
    <property type="term" value="F:RNA endonuclease activity"/>
    <property type="evidence" value="ECO:0007669"/>
    <property type="project" value="TreeGrafter"/>
</dbReference>
<dbReference type="Pfam" id="PF02452">
    <property type="entry name" value="PemK_toxin"/>
    <property type="match status" value="1"/>
</dbReference>
<keyword evidence="2" id="KW-1185">Reference proteome</keyword>